<feature type="domain" description="MacB-like periplasmic core" evidence="8">
    <location>
        <begin position="21"/>
        <end position="239"/>
    </location>
</feature>
<dbReference type="GO" id="GO:0005886">
    <property type="term" value="C:plasma membrane"/>
    <property type="evidence" value="ECO:0007669"/>
    <property type="project" value="UniProtKB-SubCell"/>
</dbReference>
<keyword evidence="3 6" id="KW-0812">Transmembrane</keyword>
<dbReference type="InterPro" id="IPR050250">
    <property type="entry name" value="Macrolide_Exporter_MacB"/>
</dbReference>
<keyword evidence="5 6" id="KW-0472">Membrane</keyword>
<dbReference type="PANTHER" id="PTHR30572:SF18">
    <property type="entry name" value="ABC-TYPE MACROLIDE FAMILY EXPORT SYSTEM PERMEASE COMPONENT 2"/>
    <property type="match status" value="1"/>
</dbReference>
<feature type="transmembrane region" description="Helical" evidence="6">
    <location>
        <begin position="727"/>
        <end position="749"/>
    </location>
</feature>
<evidence type="ECO:0000256" key="4">
    <source>
        <dbReference type="ARBA" id="ARBA00022989"/>
    </source>
</evidence>
<feature type="transmembrane region" description="Helical" evidence="6">
    <location>
        <begin position="284"/>
        <end position="306"/>
    </location>
</feature>
<evidence type="ECO:0000259" key="7">
    <source>
        <dbReference type="Pfam" id="PF02687"/>
    </source>
</evidence>
<dbReference type="EMBL" id="JACIIZ010000024">
    <property type="protein sequence ID" value="MBB6255082.1"/>
    <property type="molecule type" value="Genomic_DNA"/>
</dbReference>
<feature type="transmembrane region" description="Helical" evidence="6">
    <location>
        <begin position="769"/>
        <end position="795"/>
    </location>
</feature>
<name>A0A7X0B3I9_9PROT</name>
<dbReference type="Pfam" id="PF12704">
    <property type="entry name" value="MacB_PCD"/>
    <property type="match status" value="1"/>
</dbReference>
<feature type="transmembrane region" description="Helical" evidence="6">
    <location>
        <begin position="682"/>
        <end position="706"/>
    </location>
</feature>
<reference evidence="9 10" key="1">
    <citation type="submission" date="2020-08" db="EMBL/GenBank/DDBJ databases">
        <title>Genomic Encyclopedia of Type Strains, Phase IV (KMG-IV): sequencing the most valuable type-strain genomes for metagenomic binning, comparative biology and taxonomic classification.</title>
        <authorList>
            <person name="Goeker M."/>
        </authorList>
    </citation>
    <scope>NUCLEOTIDE SEQUENCE [LARGE SCALE GENOMIC DNA]</scope>
    <source>
        <strain evidence="9 10">DSM 22198</strain>
    </source>
</reference>
<dbReference type="InterPro" id="IPR025857">
    <property type="entry name" value="MacB_PCD"/>
</dbReference>
<dbReference type="GO" id="GO:0022857">
    <property type="term" value="F:transmembrane transporter activity"/>
    <property type="evidence" value="ECO:0007669"/>
    <property type="project" value="TreeGrafter"/>
</dbReference>
<comment type="subcellular location">
    <subcellularLocation>
        <location evidence="1">Cell membrane</location>
        <topology evidence="1">Multi-pass membrane protein</topology>
    </subcellularLocation>
</comment>
<dbReference type="Pfam" id="PF02687">
    <property type="entry name" value="FtsX"/>
    <property type="match status" value="2"/>
</dbReference>
<keyword evidence="10" id="KW-1185">Reference proteome</keyword>
<dbReference type="Proteomes" id="UP000539175">
    <property type="component" value="Unassembled WGS sequence"/>
</dbReference>
<dbReference type="PANTHER" id="PTHR30572">
    <property type="entry name" value="MEMBRANE COMPONENT OF TRANSPORTER-RELATED"/>
    <property type="match status" value="1"/>
</dbReference>
<accession>A0A7X0B3I9</accession>
<dbReference type="InterPro" id="IPR003838">
    <property type="entry name" value="ABC3_permease_C"/>
</dbReference>
<keyword evidence="4 6" id="KW-1133">Transmembrane helix</keyword>
<feature type="domain" description="ABC3 transporter permease C-terminal" evidence="7">
    <location>
        <begin position="292"/>
        <end position="405"/>
    </location>
</feature>
<sequence length="806" mass="85836">MFRDPWVTAFRSLMNGKFHAALTIAGLAIGFAAALLLSLYVRDELGYDGTFPADVYRVSSAVTMPGGATVVFDGTDYALAAGMKMDVPQIQAIARMMPQDWTVRHDQVEANETVYWADPQLFSVLPMRVLAGDLGAALDAPNSVVLTRAMARKYFGTDAPVGQTLRFNRTHVMRVTAVVQDLPSNTHLVAGIFASGRTPFSNLAEMDARPAGFHFDGSTYTYFRLRPGATPAAVRAALPDLVVSRLLIPKQNAFGVAVTLSVLSVRDIHFAPAGINAMKAPGSAATVGAAATVALLILAGACVNFINLATARASRRALEVGVRKAAGAGRGTLALQFIAEAVLQVGAGMAVALAVVEQLLPDFNAFLQRDIGFPYWRPDMAAVLLLVVLTVSLLAGAYPALVLSSLRPVEALRGESGHLDARWLDGGRLRRILVVVQFAILTGLMIASAVIWRQTQFAAGSAARLASRNMVLVSAPCTDGLRDGLARLPGVREVVCSQPTMISSEDTVEMMETSPTDIRSLHTLSVDAGFLEAYGLTPLAGRLFDRAHGDVAAPPPDGGPQTVRMVINETALRDLGLHDPGKAIGLRLQASAARGQRFFTIIGVVPDFPTGSVRVPVAPVAYIADPSRFGMLSARVTPGRMAEALAGIADVWMAAGQPGLPRTLPLSLYAANLYRDLWREGVLFTLATGVALAIACIGLFGMAAFLAERRTKEIGIRKAMGATTGQVAALLLRQFLTPVLWANLLAWPVVWWLMRHWLAGFAAHVPLSFWLFLAGGAVTLVVTLATVAGQGILVARRPPVAALRYE</sequence>
<evidence type="ECO:0000256" key="1">
    <source>
        <dbReference type="ARBA" id="ARBA00004651"/>
    </source>
</evidence>
<evidence type="ECO:0000256" key="2">
    <source>
        <dbReference type="ARBA" id="ARBA00022475"/>
    </source>
</evidence>
<feature type="transmembrane region" description="Helical" evidence="6">
    <location>
        <begin position="20"/>
        <end position="41"/>
    </location>
</feature>
<proteinExistence type="predicted"/>
<dbReference type="AlphaFoldDB" id="A0A7X0B3I9"/>
<feature type="transmembrane region" description="Helical" evidence="6">
    <location>
        <begin position="432"/>
        <end position="452"/>
    </location>
</feature>
<dbReference type="RefSeq" id="WP_184807601.1">
    <property type="nucleotide sequence ID" value="NZ_JACIIZ010000024.1"/>
</dbReference>
<feature type="transmembrane region" description="Helical" evidence="6">
    <location>
        <begin position="380"/>
        <end position="403"/>
    </location>
</feature>
<evidence type="ECO:0000313" key="9">
    <source>
        <dbReference type="EMBL" id="MBB6255082.1"/>
    </source>
</evidence>
<organism evidence="9 10">
    <name type="scientific">Nitrospirillum iridis</name>
    <dbReference type="NCBI Taxonomy" id="765888"/>
    <lineage>
        <taxon>Bacteria</taxon>
        <taxon>Pseudomonadati</taxon>
        <taxon>Pseudomonadota</taxon>
        <taxon>Alphaproteobacteria</taxon>
        <taxon>Rhodospirillales</taxon>
        <taxon>Azospirillaceae</taxon>
        <taxon>Nitrospirillum</taxon>
    </lineage>
</organism>
<comment type="caution">
    <text evidence="9">The sequence shown here is derived from an EMBL/GenBank/DDBJ whole genome shotgun (WGS) entry which is preliminary data.</text>
</comment>
<feature type="transmembrane region" description="Helical" evidence="6">
    <location>
        <begin position="333"/>
        <end position="360"/>
    </location>
</feature>
<gene>
    <name evidence="9" type="ORF">FHS74_005681</name>
</gene>
<evidence type="ECO:0000256" key="6">
    <source>
        <dbReference type="SAM" id="Phobius"/>
    </source>
</evidence>
<evidence type="ECO:0000313" key="10">
    <source>
        <dbReference type="Proteomes" id="UP000539175"/>
    </source>
</evidence>
<feature type="domain" description="ABC3 transporter permease C-terminal" evidence="7">
    <location>
        <begin position="687"/>
        <end position="799"/>
    </location>
</feature>
<evidence type="ECO:0000259" key="8">
    <source>
        <dbReference type="Pfam" id="PF12704"/>
    </source>
</evidence>
<evidence type="ECO:0000256" key="3">
    <source>
        <dbReference type="ARBA" id="ARBA00022692"/>
    </source>
</evidence>
<keyword evidence="2" id="KW-1003">Cell membrane</keyword>
<protein>
    <submittedName>
        <fullName evidence="9">Putative ABC transport system permease protein</fullName>
    </submittedName>
</protein>
<evidence type="ECO:0000256" key="5">
    <source>
        <dbReference type="ARBA" id="ARBA00023136"/>
    </source>
</evidence>